<dbReference type="CDD" id="cd08254">
    <property type="entry name" value="hydroxyacyl_CoA_DH"/>
    <property type="match status" value="1"/>
</dbReference>
<comment type="similarity">
    <text evidence="4">Belongs to the zinc-containing alcohol dehydrogenase family.</text>
</comment>
<protein>
    <recommendedName>
        <fullName evidence="5">Enoyl reductase (ER) domain-containing protein</fullName>
    </recommendedName>
</protein>
<dbReference type="InterPro" id="IPR011032">
    <property type="entry name" value="GroES-like_sf"/>
</dbReference>
<dbReference type="PANTHER" id="PTHR43401:SF2">
    <property type="entry name" value="L-THREONINE 3-DEHYDROGENASE"/>
    <property type="match status" value="1"/>
</dbReference>
<dbReference type="GO" id="GO:0008270">
    <property type="term" value="F:zinc ion binding"/>
    <property type="evidence" value="ECO:0007669"/>
    <property type="project" value="InterPro"/>
</dbReference>
<name>A0A1F5V5S8_9BACT</name>
<comment type="cofactor">
    <cofactor evidence="4">
        <name>Zn(2+)</name>
        <dbReference type="ChEBI" id="CHEBI:29105"/>
    </cofactor>
</comment>
<dbReference type="InterPro" id="IPR050129">
    <property type="entry name" value="Zn_alcohol_dh"/>
</dbReference>
<dbReference type="PROSITE" id="PS00059">
    <property type="entry name" value="ADH_ZINC"/>
    <property type="match status" value="1"/>
</dbReference>
<keyword evidence="1 4" id="KW-0479">Metal-binding</keyword>
<organism evidence="6 7">
    <name type="scientific">Candidatus Fischerbacteria bacterium RBG_13_37_8</name>
    <dbReference type="NCBI Taxonomy" id="1817863"/>
    <lineage>
        <taxon>Bacteria</taxon>
        <taxon>Candidatus Fischeribacteriota</taxon>
    </lineage>
</organism>
<reference evidence="6 7" key="1">
    <citation type="journal article" date="2016" name="Nat. Commun.">
        <title>Thousands of microbial genomes shed light on interconnected biogeochemical processes in an aquifer system.</title>
        <authorList>
            <person name="Anantharaman K."/>
            <person name="Brown C.T."/>
            <person name="Hug L.A."/>
            <person name="Sharon I."/>
            <person name="Castelle C.J."/>
            <person name="Probst A.J."/>
            <person name="Thomas B.C."/>
            <person name="Singh A."/>
            <person name="Wilkins M.J."/>
            <person name="Karaoz U."/>
            <person name="Brodie E.L."/>
            <person name="Williams K.H."/>
            <person name="Hubbard S.S."/>
            <person name="Banfield J.F."/>
        </authorList>
    </citation>
    <scope>NUCLEOTIDE SEQUENCE [LARGE SCALE GENOMIC DNA]</scope>
</reference>
<dbReference type="Gene3D" id="3.90.180.10">
    <property type="entry name" value="Medium-chain alcohol dehydrogenases, catalytic domain"/>
    <property type="match status" value="1"/>
</dbReference>
<dbReference type="PANTHER" id="PTHR43401">
    <property type="entry name" value="L-THREONINE 3-DEHYDROGENASE"/>
    <property type="match status" value="1"/>
</dbReference>
<dbReference type="Pfam" id="PF08240">
    <property type="entry name" value="ADH_N"/>
    <property type="match status" value="1"/>
</dbReference>
<accession>A0A1F5V5S8</accession>
<comment type="caution">
    <text evidence="6">The sequence shown here is derived from an EMBL/GenBank/DDBJ whole genome shotgun (WGS) entry which is preliminary data.</text>
</comment>
<keyword evidence="2 4" id="KW-0862">Zinc</keyword>
<dbReference type="InterPro" id="IPR013149">
    <property type="entry name" value="ADH-like_C"/>
</dbReference>
<evidence type="ECO:0000256" key="4">
    <source>
        <dbReference type="RuleBase" id="RU361277"/>
    </source>
</evidence>
<dbReference type="STRING" id="1817863.A2Y62_09750"/>
<evidence type="ECO:0000313" key="6">
    <source>
        <dbReference type="EMBL" id="OGF58776.1"/>
    </source>
</evidence>
<evidence type="ECO:0000256" key="3">
    <source>
        <dbReference type="ARBA" id="ARBA00023002"/>
    </source>
</evidence>
<dbReference type="GO" id="GO:0016491">
    <property type="term" value="F:oxidoreductase activity"/>
    <property type="evidence" value="ECO:0007669"/>
    <property type="project" value="UniProtKB-KW"/>
</dbReference>
<sequence>MKAALFYGSNQPLRLEEVDKPTPKKNEVLVKVAACGLCHTDLHYLDHGVSTFKKPPVILGHEVSGIVEAAGEEVKNLKPGDKVIVPPVFTCGQCEMCRTGRENVCNQMLMLGNHMDGAYAEYVVAPAKDTIPFIEGIPLEEGCIIADAVSTPFHALVNRADLKPGNSVAVFGCGGLGINAVQIAKALGAYVIGVDIKEKKLEQARQFGADEAFISDADLPKKIRKLTGGGVHIAIEAIGNPVTMQTAFSTIRTGGTLIVMGYSDKDITVNAGRIMFREMKIVGTLGCPPYLYPSLLKLVSMGKIKVKELVTHKFPLDNINDGFSLLRQGEESLIRAIVTC</sequence>
<dbReference type="Pfam" id="PF00107">
    <property type="entry name" value="ADH_zinc_N"/>
    <property type="match status" value="1"/>
</dbReference>
<dbReference type="Proteomes" id="UP000178943">
    <property type="component" value="Unassembled WGS sequence"/>
</dbReference>
<dbReference type="AlphaFoldDB" id="A0A1F5V5S8"/>
<proteinExistence type="inferred from homology"/>
<evidence type="ECO:0000313" key="7">
    <source>
        <dbReference type="Proteomes" id="UP000178943"/>
    </source>
</evidence>
<keyword evidence="3" id="KW-0560">Oxidoreductase</keyword>
<dbReference type="Gene3D" id="3.40.50.720">
    <property type="entry name" value="NAD(P)-binding Rossmann-like Domain"/>
    <property type="match status" value="1"/>
</dbReference>
<evidence type="ECO:0000256" key="2">
    <source>
        <dbReference type="ARBA" id="ARBA00022833"/>
    </source>
</evidence>
<dbReference type="InterPro" id="IPR002328">
    <property type="entry name" value="ADH_Zn_CS"/>
</dbReference>
<evidence type="ECO:0000259" key="5">
    <source>
        <dbReference type="SMART" id="SM00829"/>
    </source>
</evidence>
<dbReference type="InterPro" id="IPR020843">
    <property type="entry name" value="ER"/>
</dbReference>
<dbReference type="InterPro" id="IPR013154">
    <property type="entry name" value="ADH-like_N"/>
</dbReference>
<dbReference type="SMART" id="SM00829">
    <property type="entry name" value="PKS_ER"/>
    <property type="match status" value="1"/>
</dbReference>
<dbReference type="SUPFAM" id="SSF51735">
    <property type="entry name" value="NAD(P)-binding Rossmann-fold domains"/>
    <property type="match status" value="1"/>
</dbReference>
<gene>
    <name evidence="6" type="ORF">A2Y62_09750</name>
</gene>
<dbReference type="InterPro" id="IPR036291">
    <property type="entry name" value="NAD(P)-bd_dom_sf"/>
</dbReference>
<dbReference type="SUPFAM" id="SSF50129">
    <property type="entry name" value="GroES-like"/>
    <property type="match status" value="1"/>
</dbReference>
<dbReference type="EMBL" id="MFGW01000232">
    <property type="protein sequence ID" value="OGF58776.1"/>
    <property type="molecule type" value="Genomic_DNA"/>
</dbReference>
<feature type="domain" description="Enoyl reductase (ER)" evidence="5">
    <location>
        <begin position="8"/>
        <end position="334"/>
    </location>
</feature>
<evidence type="ECO:0000256" key="1">
    <source>
        <dbReference type="ARBA" id="ARBA00022723"/>
    </source>
</evidence>